<comment type="caution">
    <text evidence="2">The sequence shown here is derived from an EMBL/GenBank/DDBJ whole genome shotgun (WGS) entry which is preliminary data.</text>
</comment>
<protein>
    <submittedName>
        <fullName evidence="2">Uncharacterized protein</fullName>
    </submittedName>
</protein>
<feature type="chain" id="PRO_5046083993" evidence="1">
    <location>
        <begin position="28"/>
        <end position="389"/>
    </location>
</feature>
<dbReference type="EMBL" id="JBHLUH010000071">
    <property type="protein sequence ID" value="MFC0532447.1"/>
    <property type="molecule type" value="Genomic_DNA"/>
</dbReference>
<gene>
    <name evidence="2" type="ORF">ACFFIA_32850</name>
</gene>
<accession>A0ABV6MCL8</accession>
<dbReference type="Proteomes" id="UP001589867">
    <property type="component" value="Unassembled WGS sequence"/>
</dbReference>
<evidence type="ECO:0000313" key="3">
    <source>
        <dbReference type="Proteomes" id="UP001589867"/>
    </source>
</evidence>
<keyword evidence="1" id="KW-0732">Signal</keyword>
<reference evidence="2 3" key="1">
    <citation type="submission" date="2024-09" db="EMBL/GenBank/DDBJ databases">
        <authorList>
            <person name="Sun Q."/>
            <person name="Mori K."/>
        </authorList>
    </citation>
    <scope>NUCLEOTIDE SEQUENCE [LARGE SCALE GENOMIC DNA]</scope>
    <source>
        <strain evidence="2 3">TBRC 3947</strain>
    </source>
</reference>
<feature type="signal peptide" evidence="1">
    <location>
        <begin position="1"/>
        <end position="27"/>
    </location>
</feature>
<evidence type="ECO:0000313" key="2">
    <source>
        <dbReference type="EMBL" id="MFC0532447.1"/>
    </source>
</evidence>
<name>A0ABV6MCL8_9ACTN</name>
<dbReference type="RefSeq" id="WP_377258518.1">
    <property type="nucleotide sequence ID" value="NZ_JBHLUH010000071.1"/>
</dbReference>
<organism evidence="2 3">
    <name type="scientific">Phytohabitans kaempferiae</name>
    <dbReference type="NCBI Taxonomy" id="1620943"/>
    <lineage>
        <taxon>Bacteria</taxon>
        <taxon>Bacillati</taxon>
        <taxon>Actinomycetota</taxon>
        <taxon>Actinomycetes</taxon>
        <taxon>Micromonosporales</taxon>
        <taxon>Micromonosporaceae</taxon>
    </lineage>
</organism>
<sequence length="389" mass="39100">MRRVINRLVVPVLAALVVLGTGGPAFADAQPGGKLFVGGSFGTAGATTATSIAAWDGVDWSGLVGPNGEGADSTVTAMTMYNGKLIVGGSFIEAGGETVSGIASWDGTDWEPFVSPSGAVGVTVAPLGFVSSLVVYNGDLYAGGMFPRAGGTVDVNNIARWNGAEWFALPGPSGAVGTENHGSVIAPVWDLTVVDGLLIAAGEFTSIGGVAVNSVGAWNGTTWSSLNQPIADATIMAVTSFNGRLVASRSYVVDNFNVGDVVWRDGGQWSVLGGDPQGRMNGSPRDLIVHNGNLIAGGEFTQAAGITVNRVAQWNGSAWSALSGPSGTGASGTVHALASHAGFLFVGGAFGQAGGVTANNIARWNGSAWSALAGSANGTDSIVLELLST</sequence>
<evidence type="ECO:0000256" key="1">
    <source>
        <dbReference type="SAM" id="SignalP"/>
    </source>
</evidence>
<keyword evidence="3" id="KW-1185">Reference proteome</keyword>
<proteinExistence type="predicted"/>